<proteinExistence type="predicted"/>
<evidence type="ECO:0000313" key="2">
    <source>
        <dbReference type="Proteomes" id="UP000078559"/>
    </source>
</evidence>
<evidence type="ECO:0000313" key="1">
    <source>
        <dbReference type="EMBL" id="KUI66043.1"/>
    </source>
</evidence>
<organism evidence="1 2">
    <name type="scientific">Cytospora mali</name>
    <name type="common">Apple Valsa canker fungus</name>
    <name type="synonym">Valsa mali</name>
    <dbReference type="NCBI Taxonomy" id="578113"/>
    <lineage>
        <taxon>Eukaryota</taxon>
        <taxon>Fungi</taxon>
        <taxon>Dikarya</taxon>
        <taxon>Ascomycota</taxon>
        <taxon>Pezizomycotina</taxon>
        <taxon>Sordariomycetes</taxon>
        <taxon>Sordariomycetidae</taxon>
        <taxon>Diaporthales</taxon>
        <taxon>Cytosporaceae</taxon>
        <taxon>Cytospora</taxon>
    </lineage>
</organism>
<dbReference type="Proteomes" id="UP000078559">
    <property type="component" value="Chromosome 2"/>
</dbReference>
<dbReference type="EMBL" id="CM003099">
    <property type="protein sequence ID" value="KUI66043.1"/>
    <property type="molecule type" value="Genomic_DNA"/>
</dbReference>
<reference evidence="1" key="1">
    <citation type="submission" date="2014-12" db="EMBL/GenBank/DDBJ databases">
        <title>Genome Sequence of Valsa Canker Pathogens Uncovers a Specific Adaption of Colonization on Woody Bark.</title>
        <authorList>
            <person name="Yin Z."/>
            <person name="Liu H."/>
            <person name="Gao X."/>
            <person name="Li Z."/>
            <person name="Song N."/>
            <person name="Ke X."/>
            <person name="Dai Q."/>
            <person name="Wu Y."/>
            <person name="Sun Y."/>
            <person name="Xu J.-R."/>
            <person name="Kang Z.K."/>
            <person name="Wang L."/>
            <person name="Huang L."/>
        </authorList>
    </citation>
    <scope>NUCLEOTIDE SEQUENCE [LARGE SCALE GENOMIC DNA]</scope>
    <source>
        <strain evidence="1">03-8</strain>
    </source>
</reference>
<name>A0A194VQ10_CYTMA</name>
<dbReference type="AlphaFoldDB" id="A0A194VQ10"/>
<keyword evidence="2" id="KW-1185">Reference proteome</keyword>
<sequence>MDQPLQDKIECLTPPDRLQTQETANSPLDDEIMHSKAWEKIFKQRDWLEAMHSRGANPVLLGHGVEALFEGRDDPVYLILLPMDRFSNPGEDWSPKQFFATLQDYNYKQEHGEISLRDTNITINIADIIPATEPRAKGLGFTKLQNVGKVFREDATTAVLYYTGPQNPQSPLTKTKTYDIRTYNSPKDIAGMIPVRVKMSG</sequence>
<gene>
    <name evidence="1" type="ORF">VM1G_02329</name>
</gene>
<accession>A0A194VQ10</accession>
<protein>
    <submittedName>
        <fullName evidence="1">Uncharacterized protein</fullName>
    </submittedName>
</protein>